<sequence>MKIGLLFLILFFLVVCKGTGQILQGYIKTLEEKPVSQAHVILLNSDLKVVAHAISGDDGFFLIQAVEKGMYKLNISCVGFEILQQNILIEGNRGDLGVFRMKEGITLDEVSVIKEKKLLTTEVDKIVYDVERDSMAKNSAAMQILEKLPFVSIDMKTKQLQVMGGTNFVITINGKKNLFLSEANQYVARLLQGDKMKQVELITSLQGQYSDKTAVINIVTKGNLPDGIVGNIMIDFGKDFIKPNLGVTSKIGKLVYNVNYQPGYTYYSELSDRTKVINYGDDTIHRTESELVTWSKDDSHELQLNASYDFSDHDLLTFSGQYSYCREREFQEGNTMIWNKENNKVQSYVFENENTNREEQWKGKINYQKSFRKKERRLFTTTYGIENNQGRKRYVQELTRKLGIEDSRGMFKNRLRLTEHTLGMDFANPLNEKHSYFLTAKLVARQYRSDEKLNYDQYVPIFRASYSFTTVKMSLRAEVSFEKTINEMQFSNRSKKVRKDFFNVTPSASVIFLLSQKSAFSILYSVPSFRPDIYYLNPFVDRSDPSHWKVGNPDLEPEISQLLSMNYRFYTKKTSLAFLAKYKHSGNAIYPYDYTNEAGVLVTTYGNMNRSEMFSLNMNFEYKIPDKLQVWCSGGAKYTYYSIARSNFPLWNFKAAAGVYVTLFKKATLGIIGNIRPMSTSVQHTKFEYLTTATLRGEYAFTSRLSFLVDVDKFLWKHINVENVKETDSFYYHKDEQWRGRWVSFTLVYNFGRLSDRVRKSGRGIKNEDRVKEL</sequence>
<dbReference type="InterPro" id="IPR008969">
    <property type="entry name" value="CarboxyPept-like_regulatory"/>
</dbReference>
<dbReference type="RefSeq" id="WP_118451041.1">
    <property type="nucleotide sequence ID" value="NZ_CABJDM010000038.1"/>
</dbReference>
<name>A0A415QC01_9BACT</name>
<accession>A0A415QC01</accession>
<evidence type="ECO:0000259" key="1">
    <source>
        <dbReference type="Pfam" id="PF14905"/>
    </source>
</evidence>
<gene>
    <name evidence="2" type="ORF">DWZ68_17140</name>
</gene>
<reference evidence="2 3" key="1">
    <citation type="submission" date="2018-08" db="EMBL/GenBank/DDBJ databases">
        <title>A genome reference for cultivated species of the human gut microbiota.</title>
        <authorList>
            <person name="Zou Y."/>
            <person name="Xue W."/>
            <person name="Luo G."/>
        </authorList>
    </citation>
    <scope>NUCLEOTIDE SEQUENCE [LARGE SCALE GENOMIC DNA]</scope>
    <source>
        <strain evidence="2 3">AF34-33</strain>
    </source>
</reference>
<comment type="caution">
    <text evidence="2">The sequence shown here is derived from an EMBL/GenBank/DDBJ whole genome shotgun (WGS) entry which is preliminary data.</text>
</comment>
<evidence type="ECO:0000313" key="3">
    <source>
        <dbReference type="Proteomes" id="UP000286038"/>
    </source>
</evidence>
<dbReference type="SUPFAM" id="SSF56935">
    <property type="entry name" value="Porins"/>
    <property type="match status" value="1"/>
</dbReference>
<protein>
    <recommendedName>
        <fullName evidence="1">Outer membrane protein beta-barrel domain-containing protein</fullName>
    </recommendedName>
</protein>
<feature type="domain" description="Outer membrane protein beta-barrel" evidence="1">
    <location>
        <begin position="429"/>
        <end position="749"/>
    </location>
</feature>
<proteinExistence type="predicted"/>
<organism evidence="2 3">
    <name type="scientific">Butyricimonas virosa</name>
    <dbReference type="NCBI Taxonomy" id="544645"/>
    <lineage>
        <taxon>Bacteria</taxon>
        <taxon>Pseudomonadati</taxon>
        <taxon>Bacteroidota</taxon>
        <taxon>Bacteroidia</taxon>
        <taxon>Bacteroidales</taxon>
        <taxon>Odoribacteraceae</taxon>
        <taxon>Butyricimonas</taxon>
    </lineage>
</organism>
<evidence type="ECO:0000313" key="2">
    <source>
        <dbReference type="EMBL" id="RHM39183.1"/>
    </source>
</evidence>
<dbReference type="SUPFAM" id="SSF49464">
    <property type="entry name" value="Carboxypeptidase regulatory domain-like"/>
    <property type="match status" value="1"/>
</dbReference>
<dbReference type="Proteomes" id="UP000286038">
    <property type="component" value="Unassembled WGS sequence"/>
</dbReference>
<dbReference type="AlphaFoldDB" id="A0A415QC01"/>
<dbReference type="Pfam" id="PF14905">
    <property type="entry name" value="OMP_b-brl_3"/>
    <property type="match status" value="1"/>
</dbReference>
<dbReference type="InterPro" id="IPR041700">
    <property type="entry name" value="OMP_b-brl_3"/>
</dbReference>
<dbReference type="EMBL" id="QRPV01000038">
    <property type="protein sequence ID" value="RHM39183.1"/>
    <property type="molecule type" value="Genomic_DNA"/>
</dbReference>